<keyword evidence="1" id="KW-0805">Transcription regulation</keyword>
<dbReference type="SUPFAM" id="SSF46785">
    <property type="entry name" value="Winged helix' DNA-binding domain"/>
    <property type="match status" value="1"/>
</dbReference>
<dbReference type="InterPro" id="IPR036388">
    <property type="entry name" value="WH-like_DNA-bd_sf"/>
</dbReference>
<dbReference type="GO" id="GO:0003677">
    <property type="term" value="F:DNA binding"/>
    <property type="evidence" value="ECO:0007669"/>
    <property type="project" value="UniProtKB-KW"/>
</dbReference>
<dbReference type="InterPro" id="IPR002577">
    <property type="entry name" value="HTH_HxlR"/>
</dbReference>
<dbReference type="Pfam" id="PF01638">
    <property type="entry name" value="HxlR"/>
    <property type="match status" value="1"/>
</dbReference>
<sequence>MSRTTLRDAFDPACPIRNVLSRISDKWSLLVLYTLSLTDGPVRFGELRRQIPDISQKMMTVTLRTLEEDGFVNRKSYPEVPPRVEYTLTDRAKTLFPHIQSLIGWAKDNMPAIIKERQTNLNNQR</sequence>
<evidence type="ECO:0000256" key="1">
    <source>
        <dbReference type="ARBA" id="ARBA00023015"/>
    </source>
</evidence>
<evidence type="ECO:0000313" key="5">
    <source>
        <dbReference type="EMBL" id="OXE47368.1"/>
    </source>
</evidence>
<dbReference type="PROSITE" id="PS51118">
    <property type="entry name" value="HTH_HXLR"/>
    <property type="match status" value="1"/>
</dbReference>
<comment type="caution">
    <text evidence="5">The sequence shown here is derived from an EMBL/GenBank/DDBJ whole genome shotgun (WGS) entry which is preliminary data.</text>
</comment>
<dbReference type="PANTHER" id="PTHR33204">
    <property type="entry name" value="TRANSCRIPTIONAL REGULATOR, MARR FAMILY"/>
    <property type="match status" value="1"/>
</dbReference>
<keyword evidence="3" id="KW-0804">Transcription</keyword>
<dbReference type="AlphaFoldDB" id="A0A227KKB7"/>
<dbReference type="PANTHER" id="PTHR33204:SF39">
    <property type="entry name" value="TRANSCRIPTIONAL REGULATORY PROTEIN"/>
    <property type="match status" value="1"/>
</dbReference>
<feature type="domain" description="HTH hxlR-type" evidence="4">
    <location>
        <begin position="14"/>
        <end position="114"/>
    </location>
</feature>
<dbReference type="Proteomes" id="UP000214610">
    <property type="component" value="Unassembled WGS sequence"/>
</dbReference>
<name>A0A227KKB7_9BURK</name>
<dbReference type="InterPro" id="IPR036390">
    <property type="entry name" value="WH_DNA-bd_sf"/>
</dbReference>
<gene>
    <name evidence="5" type="ORF">ADH67_08925</name>
</gene>
<evidence type="ECO:0000256" key="3">
    <source>
        <dbReference type="ARBA" id="ARBA00023163"/>
    </source>
</evidence>
<proteinExistence type="predicted"/>
<keyword evidence="6" id="KW-1185">Reference proteome</keyword>
<dbReference type="Gene3D" id="1.10.10.10">
    <property type="entry name" value="Winged helix-like DNA-binding domain superfamily/Winged helix DNA-binding domain"/>
    <property type="match status" value="1"/>
</dbReference>
<evidence type="ECO:0000313" key="6">
    <source>
        <dbReference type="Proteomes" id="UP000214610"/>
    </source>
</evidence>
<dbReference type="RefSeq" id="WP_066595952.1">
    <property type="nucleotide sequence ID" value="NZ_CAOJMX010000001.1"/>
</dbReference>
<evidence type="ECO:0000259" key="4">
    <source>
        <dbReference type="PROSITE" id="PS51118"/>
    </source>
</evidence>
<organism evidence="5 6">
    <name type="scientific">Turicimonas muris</name>
    <dbReference type="NCBI Taxonomy" id="1796652"/>
    <lineage>
        <taxon>Bacteria</taxon>
        <taxon>Pseudomonadati</taxon>
        <taxon>Pseudomonadota</taxon>
        <taxon>Betaproteobacteria</taxon>
        <taxon>Burkholderiales</taxon>
        <taxon>Sutterellaceae</taxon>
        <taxon>Turicimonas</taxon>
    </lineage>
</organism>
<dbReference type="EMBL" id="NHMP01000005">
    <property type="protein sequence ID" value="OXE47368.1"/>
    <property type="molecule type" value="Genomic_DNA"/>
</dbReference>
<keyword evidence="2" id="KW-0238">DNA-binding</keyword>
<accession>A0A227KKB7</accession>
<evidence type="ECO:0000256" key="2">
    <source>
        <dbReference type="ARBA" id="ARBA00023125"/>
    </source>
</evidence>
<reference evidence="6" key="1">
    <citation type="submission" date="2017-05" db="EMBL/GenBank/DDBJ databases">
        <title>Improved OligoMM genomes.</title>
        <authorList>
            <person name="Garzetti D."/>
        </authorList>
    </citation>
    <scope>NUCLEOTIDE SEQUENCE [LARGE SCALE GENOMIC DNA]</scope>
    <source>
        <strain evidence="6">YL45</strain>
    </source>
</reference>
<protein>
    <submittedName>
        <fullName evidence="5">Transcriptional regulator</fullName>
    </submittedName>
</protein>